<organism evidence="2 3">
    <name type="scientific">Ameca splendens</name>
    <dbReference type="NCBI Taxonomy" id="208324"/>
    <lineage>
        <taxon>Eukaryota</taxon>
        <taxon>Metazoa</taxon>
        <taxon>Chordata</taxon>
        <taxon>Craniata</taxon>
        <taxon>Vertebrata</taxon>
        <taxon>Euteleostomi</taxon>
        <taxon>Actinopterygii</taxon>
        <taxon>Neopterygii</taxon>
        <taxon>Teleostei</taxon>
        <taxon>Neoteleostei</taxon>
        <taxon>Acanthomorphata</taxon>
        <taxon>Ovalentaria</taxon>
        <taxon>Atherinomorphae</taxon>
        <taxon>Cyprinodontiformes</taxon>
        <taxon>Goodeidae</taxon>
        <taxon>Ameca</taxon>
    </lineage>
</organism>
<evidence type="ECO:0000313" key="2">
    <source>
        <dbReference type="EMBL" id="MEQ2281374.1"/>
    </source>
</evidence>
<accession>A0ABV0XIT6</accession>
<feature type="region of interest" description="Disordered" evidence="1">
    <location>
        <begin position="1"/>
        <end position="111"/>
    </location>
</feature>
<gene>
    <name evidence="2" type="ORF">AMECASPLE_029659</name>
</gene>
<feature type="region of interest" description="Disordered" evidence="1">
    <location>
        <begin position="149"/>
        <end position="172"/>
    </location>
</feature>
<dbReference type="EMBL" id="JAHRIP010003422">
    <property type="protein sequence ID" value="MEQ2281374.1"/>
    <property type="molecule type" value="Genomic_DNA"/>
</dbReference>
<proteinExistence type="predicted"/>
<protein>
    <submittedName>
        <fullName evidence="2">Uncharacterized protein</fullName>
    </submittedName>
</protein>
<feature type="compositionally biased region" description="Polar residues" evidence="1">
    <location>
        <begin position="50"/>
        <end position="60"/>
    </location>
</feature>
<name>A0ABV0XIT6_9TELE</name>
<dbReference type="Proteomes" id="UP001469553">
    <property type="component" value="Unassembled WGS sequence"/>
</dbReference>
<sequence length="172" mass="19524">MLQPDQSTEFQTSGRKQKLPGTGPETQNYPNRARKQNQKQPDQSGLAGPQTDQKTKQNGVQVGDSEVVPCRHRVQVEGSEVFPCTQSSGRRRRRRPMQTRSDGLGQWSRLSRGRLGPWRAVQKLQGPWRVVQKPLGPWRAVQKLLGPLVGSGDLWRSPEDLRQSPRDLRQSR</sequence>
<reference evidence="2 3" key="1">
    <citation type="submission" date="2021-06" db="EMBL/GenBank/DDBJ databases">
        <authorList>
            <person name="Palmer J.M."/>
        </authorList>
    </citation>
    <scope>NUCLEOTIDE SEQUENCE [LARGE SCALE GENOMIC DNA]</scope>
    <source>
        <strain evidence="2 3">AS_MEX2019</strain>
        <tissue evidence="2">Muscle</tissue>
    </source>
</reference>
<evidence type="ECO:0000313" key="3">
    <source>
        <dbReference type="Proteomes" id="UP001469553"/>
    </source>
</evidence>
<feature type="compositionally biased region" description="Basic and acidic residues" evidence="1">
    <location>
        <begin position="156"/>
        <end position="172"/>
    </location>
</feature>
<keyword evidence="3" id="KW-1185">Reference proteome</keyword>
<evidence type="ECO:0000256" key="1">
    <source>
        <dbReference type="SAM" id="MobiDB-lite"/>
    </source>
</evidence>
<feature type="compositionally biased region" description="Polar residues" evidence="1">
    <location>
        <begin position="1"/>
        <end position="14"/>
    </location>
</feature>
<comment type="caution">
    <text evidence="2">The sequence shown here is derived from an EMBL/GenBank/DDBJ whole genome shotgun (WGS) entry which is preliminary data.</text>
</comment>